<reference evidence="2" key="1">
    <citation type="journal article" date="2020" name="Stud. Mycol.">
        <title>101 Dothideomycetes genomes: a test case for predicting lifestyles and emergence of pathogens.</title>
        <authorList>
            <person name="Haridas S."/>
            <person name="Albert R."/>
            <person name="Binder M."/>
            <person name="Bloem J."/>
            <person name="Labutti K."/>
            <person name="Salamov A."/>
            <person name="Andreopoulos B."/>
            <person name="Baker S."/>
            <person name="Barry K."/>
            <person name="Bills G."/>
            <person name="Bluhm B."/>
            <person name="Cannon C."/>
            <person name="Castanera R."/>
            <person name="Culley D."/>
            <person name="Daum C."/>
            <person name="Ezra D."/>
            <person name="Gonzalez J."/>
            <person name="Henrissat B."/>
            <person name="Kuo A."/>
            <person name="Liang C."/>
            <person name="Lipzen A."/>
            <person name="Lutzoni F."/>
            <person name="Magnuson J."/>
            <person name="Mondo S."/>
            <person name="Nolan M."/>
            <person name="Ohm R."/>
            <person name="Pangilinan J."/>
            <person name="Park H.-J."/>
            <person name="Ramirez L."/>
            <person name="Alfaro M."/>
            <person name="Sun H."/>
            <person name="Tritt A."/>
            <person name="Yoshinaga Y."/>
            <person name="Zwiers L.-H."/>
            <person name="Turgeon B."/>
            <person name="Goodwin S."/>
            <person name="Spatafora J."/>
            <person name="Crous P."/>
            <person name="Grigoriev I."/>
        </authorList>
    </citation>
    <scope>NUCLEOTIDE SEQUENCE</scope>
    <source>
        <strain evidence="2">CBS 125425</strain>
    </source>
</reference>
<dbReference type="Pfam" id="PF06985">
    <property type="entry name" value="HET"/>
    <property type="match status" value="1"/>
</dbReference>
<dbReference type="OrthoDB" id="674604at2759"/>
<evidence type="ECO:0000313" key="2">
    <source>
        <dbReference type="EMBL" id="KAF2726878.1"/>
    </source>
</evidence>
<gene>
    <name evidence="2" type="ORF">EJ04DRAFT_529897</name>
</gene>
<organism evidence="2 3">
    <name type="scientific">Polyplosphaeria fusca</name>
    <dbReference type="NCBI Taxonomy" id="682080"/>
    <lineage>
        <taxon>Eukaryota</taxon>
        <taxon>Fungi</taxon>
        <taxon>Dikarya</taxon>
        <taxon>Ascomycota</taxon>
        <taxon>Pezizomycotina</taxon>
        <taxon>Dothideomycetes</taxon>
        <taxon>Pleosporomycetidae</taxon>
        <taxon>Pleosporales</taxon>
        <taxon>Tetraplosphaeriaceae</taxon>
        <taxon>Polyplosphaeria</taxon>
    </lineage>
</organism>
<evidence type="ECO:0000259" key="1">
    <source>
        <dbReference type="Pfam" id="PF06985"/>
    </source>
</evidence>
<sequence length="130" mass="14824">MRLLRVDVGGNFSLVEHVGNSIPRYAILSHTWGEDNEEVNINDITSSTGREKAGFRKIRFCGEQAAKDKLEYFWVDTCCTIQTHHRRQYPTKRIAYAAENGGRMYIAIQYKRINISILMQPESGPLLCSG</sequence>
<dbReference type="PANTHER" id="PTHR10622:SF11">
    <property type="entry name" value="HET-DOMAIN-CONTAINING PROTEIN"/>
    <property type="match status" value="1"/>
</dbReference>
<proteinExistence type="predicted"/>
<protein>
    <recommendedName>
        <fullName evidence="1">Heterokaryon incompatibility domain-containing protein</fullName>
    </recommendedName>
</protein>
<dbReference type="EMBL" id="ML996377">
    <property type="protein sequence ID" value="KAF2726878.1"/>
    <property type="molecule type" value="Genomic_DNA"/>
</dbReference>
<evidence type="ECO:0000313" key="3">
    <source>
        <dbReference type="Proteomes" id="UP000799444"/>
    </source>
</evidence>
<dbReference type="AlphaFoldDB" id="A0A9P4QJZ3"/>
<dbReference type="PANTHER" id="PTHR10622">
    <property type="entry name" value="HET DOMAIN-CONTAINING PROTEIN"/>
    <property type="match status" value="1"/>
</dbReference>
<feature type="domain" description="Heterokaryon incompatibility" evidence="1">
    <location>
        <begin position="25"/>
        <end position="85"/>
    </location>
</feature>
<dbReference type="Proteomes" id="UP000799444">
    <property type="component" value="Unassembled WGS sequence"/>
</dbReference>
<dbReference type="InterPro" id="IPR010730">
    <property type="entry name" value="HET"/>
</dbReference>
<comment type="caution">
    <text evidence="2">The sequence shown here is derived from an EMBL/GenBank/DDBJ whole genome shotgun (WGS) entry which is preliminary data.</text>
</comment>
<keyword evidence="3" id="KW-1185">Reference proteome</keyword>
<name>A0A9P4QJZ3_9PLEO</name>
<accession>A0A9P4QJZ3</accession>